<comment type="caution">
    <text evidence="1">The sequence shown here is derived from an EMBL/GenBank/DDBJ whole genome shotgun (WGS) entry which is preliminary data.</text>
</comment>
<name>A0A1Q4VEH7_9ACTN</name>
<dbReference type="RefSeq" id="WP_073784386.1">
    <property type="nucleotide sequence ID" value="NZ_CP109290.1"/>
</dbReference>
<proteinExistence type="predicted"/>
<gene>
    <name evidence="1" type="ORF">AB852_06175</name>
</gene>
<sequence>MADRAEPTFTTYIGDGELVVLPATIDGIRAALPPERHAAFETAVGTTHAEELLAVLQYWAQETSPELRAFQYSVFERLERGDDSGFIPAEEMRALLGHDSQGPW</sequence>
<dbReference type="EMBL" id="LFBV01000001">
    <property type="protein sequence ID" value="OKH96222.1"/>
    <property type="molecule type" value="Genomic_DNA"/>
</dbReference>
<reference evidence="1 2" key="1">
    <citation type="submission" date="2015-06" db="EMBL/GenBank/DDBJ databases">
        <title>Cloning and characterization of the uncialamcin biosynthetic gene cluster.</title>
        <authorList>
            <person name="Yan X."/>
            <person name="Huang T."/>
            <person name="Ge H."/>
            <person name="Shen B."/>
        </authorList>
    </citation>
    <scope>NUCLEOTIDE SEQUENCE [LARGE SCALE GENOMIC DNA]</scope>
    <source>
        <strain evidence="1 2">DCA2648</strain>
    </source>
</reference>
<accession>A0A1Q4VEH7</accession>
<dbReference type="Proteomes" id="UP000186455">
    <property type="component" value="Unassembled WGS sequence"/>
</dbReference>
<evidence type="ECO:0000313" key="1">
    <source>
        <dbReference type="EMBL" id="OKH96222.1"/>
    </source>
</evidence>
<dbReference type="AlphaFoldDB" id="A0A1Q4VEH7"/>
<keyword evidence="2" id="KW-1185">Reference proteome</keyword>
<dbReference type="GeneID" id="96792616"/>
<organism evidence="1 2">
    <name type="scientific">Streptomyces uncialis</name>
    <dbReference type="NCBI Taxonomy" id="1048205"/>
    <lineage>
        <taxon>Bacteria</taxon>
        <taxon>Bacillati</taxon>
        <taxon>Actinomycetota</taxon>
        <taxon>Actinomycetes</taxon>
        <taxon>Kitasatosporales</taxon>
        <taxon>Streptomycetaceae</taxon>
        <taxon>Streptomyces</taxon>
    </lineage>
</organism>
<evidence type="ECO:0000313" key="2">
    <source>
        <dbReference type="Proteomes" id="UP000186455"/>
    </source>
</evidence>
<protein>
    <submittedName>
        <fullName evidence="1">Uncharacterized protein</fullName>
    </submittedName>
</protein>